<sequence>MKRINIDISKEGLDFFLKENYGYGYWNFADCLFTVYALYRFKDFDKTANLIKERTEKLENIKTKIIEIVDFFLIDINFYKTSKYHKSLNNRGYKWTSNNKKSFIINKFQLKSFMDEIDEIIENYNTDLSIFSFDHPQTYLNPINFIIMIWSHALKKKGRVNWINLEGIIMCFLKFLEEIHMLDIFGIEDKNIPSHERMRFINNKYKGTIHEERAFDVFVDSFKNEEIISDRKKMSFISTNAEKINYLDPLIYLDEYHWEEKSPNNLLRILDLGIAYHLLEQKK</sequence>
<name>X0Z635_9ZZZZ</name>
<reference evidence="1" key="1">
    <citation type="journal article" date="2014" name="Front. Microbiol.">
        <title>High frequency of phylogenetically diverse reductive dehalogenase-homologous genes in deep subseafloor sedimentary metagenomes.</title>
        <authorList>
            <person name="Kawai M."/>
            <person name="Futagami T."/>
            <person name="Toyoda A."/>
            <person name="Takaki Y."/>
            <person name="Nishi S."/>
            <person name="Hori S."/>
            <person name="Arai W."/>
            <person name="Tsubouchi T."/>
            <person name="Morono Y."/>
            <person name="Uchiyama I."/>
            <person name="Ito T."/>
            <person name="Fujiyama A."/>
            <person name="Inagaki F."/>
            <person name="Takami H."/>
        </authorList>
    </citation>
    <scope>NUCLEOTIDE SEQUENCE</scope>
    <source>
        <strain evidence="1">Expedition CK06-06</strain>
    </source>
</reference>
<accession>X0Z635</accession>
<protein>
    <submittedName>
        <fullName evidence="1">Uncharacterized protein</fullName>
    </submittedName>
</protein>
<organism evidence="1">
    <name type="scientific">marine sediment metagenome</name>
    <dbReference type="NCBI Taxonomy" id="412755"/>
    <lineage>
        <taxon>unclassified sequences</taxon>
        <taxon>metagenomes</taxon>
        <taxon>ecological metagenomes</taxon>
    </lineage>
</organism>
<dbReference type="EMBL" id="BART01007061">
    <property type="protein sequence ID" value="GAG53852.1"/>
    <property type="molecule type" value="Genomic_DNA"/>
</dbReference>
<evidence type="ECO:0000313" key="1">
    <source>
        <dbReference type="EMBL" id="GAG53852.1"/>
    </source>
</evidence>
<proteinExistence type="predicted"/>
<gene>
    <name evidence="1" type="ORF">S01H4_16114</name>
</gene>
<dbReference type="AlphaFoldDB" id="X0Z635"/>
<comment type="caution">
    <text evidence="1">The sequence shown here is derived from an EMBL/GenBank/DDBJ whole genome shotgun (WGS) entry which is preliminary data.</text>
</comment>